<dbReference type="PANTHER" id="PTHR48079:SF6">
    <property type="entry name" value="NAD(P)-BINDING DOMAIN-CONTAINING PROTEIN-RELATED"/>
    <property type="match status" value="1"/>
</dbReference>
<organism evidence="2 3">
    <name type="scientific">Urbifossiella limnaea</name>
    <dbReference type="NCBI Taxonomy" id="2528023"/>
    <lineage>
        <taxon>Bacteria</taxon>
        <taxon>Pseudomonadati</taxon>
        <taxon>Planctomycetota</taxon>
        <taxon>Planctomycetia</taxon>
        <taxon>Gemmatales</taxon>
        <taxon>Gemmataceae</taxon>
        <taxon>Urbifossiella</taxon>
    </lineage>
</organism>
<accession>A0A517Y2W3</accession>
<dbReference type="Proteomes" id="UP000319576">
    <property type="component" value="Chromosome"/>
</dbReference>
<feature type="domain" description="NAD-dependent epimerase/dehydratase" evidence="1">
    <location>
        <begin position="3"/>
        <end position="235"/>
    </location>
</feature>
<keyword evidence="2" id="KW-0413">Isomerase</keyword>
<keyword evidence="3" id="KW-1185">Reference proteome</keyword>
<dbReference type="InterPro" id="IPR001509">
    <property type="entry name" value="Epimerase_deHydtase"/>
</dbReference>
<evidence type="ECO:0000259" key="1">
    <source>
        <dbReference type="Pfam" id="PF01370"/>
    </source>
</evidence>
<dbReference type="GO" id="GO:0004029">
    <property type="term" value="F:aldehyde dehydrogenase (NAD+) activity"/>
    <property type="evidence" value="ECO:0007669"/>
    <property type="project" value="TreeGrafter"/>
</dbReference>
<dbReference type="InterPro" id="IPR051783">
    <property type="entry name" value="NAD(P)-dependent_oxidoreduct"/>
</dbReference>
<dbReference type="RefSeq" id="WP_145244340.1">
    <property type="nucleotide sequence ID" value="NZ_CP036273.1"/>
</dbReference>
<dbReference type="AlphaFoldDB" id="A0A517Y2W3"/>
<gene>
    <name evidence="2" type="ORF">ETAA1_61670</name>
</gene>
<sequence>MTALVTGGTGFLGRHVVAELLRRGAAVRCALRPTSSEEELRAVAAAHGADRLELVRGHLTRPDFCDRAVAGCDVVYHVAAEMTGATAVLFLGNVVATRVLTDAAGRAGVRRFVLVSSLGVYGTAGVPTGGVLDETCPLDPAAHLRDPYSYSKVAEEQAAWAAYREGRLPLVVVRPGVIYGPGRDCLTARVGLRVGKLMVVMGGRQAMPYTHVANCARAVVLAGEAAGVEGQAFNVVDDELPTGRDLVRRYRTEVGGIRRVTIPRWAIGPLSGLCEWYHRHSRGQLPAVLTRYKSQAMWRPRRYPNDRAKQGLGWRPEIGLEAGLRESFAALRQGTPATS</sequence>
<dbReference type="GO" id="GO:0016853">
    <property type="term" value="F:isomerase activity"/>
    <property type="evidence" value="ECO:0007669"/>
    <property type="project" value="UniProtKB-KW"/>
</dbReference>
<dbReference type="EMBL" id="CP036273">
    <property type="protein sequence ID" value="QDU24153.1"/>
    <property type="molecule type" value="Genomic_DNA"/>
</dbReference>
<protein>
    <submittedName>
        <fullName evidence="2">3 beta-hydroxysteroid dehydrogenase/Delta 5--&gt;4-isomerase</fullName>
    </submittedName>
</protein>
<dbReference type="KEGG" id="uli:ETAA1_61670"/>
<dbReference type="InterPro" id="IPR036291">
    <property type="entry name" value="NAD(P)-bd_dom_sf"/>
</dbReference>
<evidence type="ECO:0000313" key="2">
    <source>
        <dbReference type="EMBL" id="QDU24153.1"/>
    </source>
</evidence>
<dbReference type="PANTHER" id="PTHR48079">
    <property type="entry name" value="PROTEIN YEEZ"/>
    <property type="match status" value="1"/>
</dbReference>
<dbReference type="SUPFAM" id="SSF51735">
    <property type="entry name" value="NAD(P)-binding Rossmann-fold domains"/>
    <property type="match status" value="1"/>
</dbReference>
<proteinExistence type="predicted"/>
<dbReference type="OrthoDB" id="9811425at2"/>
<dbReference type="Pfam" id="PF01370">
    <property type="entry name" value="Epimerase"/>
    <property type="match status" value="1"/>
</dbReference>
<dbReference type="Gene3D" id="3.40.50.720">
    <property type="entry name" value="NAD(P)-binding Rossmann-like Domain"/>
    <property type="match status" value="1"/>
</dbReference>
<name>A0A517Y2W3_9BACT</name>
<reference evidence="2 3" key="1">
    <citation type="submission" date="2019-02" db="EMBL/GenBank/DDBJ databases">
        <title>Deep-cultivation of Planctomycetes and their phenomic and genomic characterization uncovers novel biology.</title>
        <authorList>
            <person name="Wiegand S."/>
            <person name="Jogler M."/>
            <person name="Boedeker C."/>
            <person name="Pinto D."/>
            <person name="Vollmers J."/>
            <person name="Rivas-Marin E."/>
            <person name="Kohn T."/>
            <person name="Peeters S.H."/>
            <person name="Heuer A."/>
            <person name="Rast P."/>
            <person name="Oberbeckmann S."/>
            <person name="Bunk B."/>
            <person name="Jeske O."/>
            <person name="Meyerdierks A."/>
            <person name="Storesund J.E."/>
            <person name="Kallscheuer N."/>
            <person name="Luecker S."/>
            <person name="Lage O.M."/>
            <person name="Pohl T."/>
            <person name="Merkel B.J."/>
            <person name="Hornburger P."/>
            <person name="Mueller R.-W."/>
            <person name="Bruemmer F."/>
            <person name="Labrenz M."/>
            <person name="Spormann A.M."/>
            <person name="Op den Camp H."/>
            <person name="Overmann J."/>
            <person name="Amann R."/>
            <person name="Jetten M.S.M."/>
            <person name="Mascher T."/>
            <person name="Medema M.H."/>
            <person name="Devos D.P."/>
            <person name="Kaster A.-K."/>
            <person name="Ovreas L."/>
            <person name="Rohde M."/>
            <person name="Galperin M.Y."/>
            <person name="Jogler C."/>
        </authorList>
    </citation>
    <scope>NUCLEOTIDE SEQUENCE [LARGE SCALE GENOMIC DNA]</scope>
    <source>
        <strain evidence="2 3">ETA_A1</strain>
    </source>
</reference>
<evidence type="ECO:0000313" key="3">
    <source>
        <dbReference type="Proteomes" id="UP000319576"/>
    </source>
</evidence>
<dbReference type="GO" id="GO:0005737">
    <property type="term" value="C:cytoplasm"/>
    <property type="evidence" value="ECO:0007669"/>
    <property type="project" value="TreeGrafter"/>
</dbReference>